<evidence type="ECO:0000256" key="6">
    <source>
        <dbReference type="ARBA" id="ARBA00023268"/>
    </source>
</evidence>
<keyword evidence="9" id="KW-0436">Ligase</keyword>
<feature type="domain" description="PII-uridylyltransferase/Glutamine-synthetase adenylyltransferase" evidence="8">
    <location>
        <begin position="289"/>
        <end position="404"/>
    </location>
</feature>
<keyword evidence="10" id="KW-1185">Reference proteome</keyword>
<dbReference type="Gene3D" id="1.20.120.1510">
    <property type="match status" value="1"/>
</dbReference>
<dbReference type="SUPFAM" id="SSF81593">
    <property type="entry name" value="Nucleotidyltransferase substrate binding subunit/domain"/>
    <property type="match status" value="2"/>
</dbReference>
<evidence type="ECO:0000313" key="9">
    <source>
        <dbReference type="EMBL" id="EQB16411.1"/>
    </source>
</evidence>
<dbReference type="PANTHER" id="PTHR30621:SF0">
    <property type="entry name" value="BIFUNCTIONAL GLUTAMINE SYNTHETASE ADENYLYLTRANSFERASE_ADENYLYL-REMOVING ENZYME"/>
    <property type="match status" value="1"/>
</dbReference>
<dbReference type="Gene3D" id="1.20.120.330">
    <property type="entry name" value="Nucleotidyltransferases domain 2"/>
    <property type="match status" value="2"/>
</dbReference>
<keyword evidence="2 9" id="KW-0548">Nucleotidyltransferase</keyword>
<gene>
    <name evidence="9" type="ORF">RLDS_07985</name>
</gene>
<dbReference type="Gene3D" id="3.30.460.10">
    <property type="entry name" value="Beta Polymerase, domain 2"/>
    <property type="match status" value="2"/>
</dbReference>
<dbReference type="GO" id="GO:0016874">
    <property type="term" value="F:ligase activity"/>
    <property type="evidence" value="ECO:0007669"/>
    <property type="project" value="UniProtKB-KW"/>
</dbReference>
<feature type="domain" description="Glutamate-ammonia ligase adenylyltransferase repeated" evidence="7">
    <location>
        <begin position="528"/>
        <end position="769"/>
    </location>
</feature>
<dbReference type="Pfam" id="PF08335">
    <property type="entry name" value="GlnD_UR_UTase"/>
    <property type="match status" value="1"/>
</dbReference>
<evidence type="ECO:0000256" key="1">
    <source>
        <dbReference type="ARBA" id="ARBA00022679"/>
    </source>
</evidence>
<protein>
    <submittedName>
        <fullName evidence="9">Glutamate-ammonia ligase adenylyltransferase</fullName>
    </submittedName>
</protein>
<dbReference type="GO" id="GO:0000820">
    <property type="term" value="P:regulation of glutamine family amino acid metabolic process"/>
    <property type="evidence" value="ECO:0007669"/>
    <property type="project" value="TreeGrafter"/>
</dbReference>
<reference evidence="9 10" key="1">
    <citation type="journal article" date="2013" name="Genome Announc.">
        <title>Draft Genome Sequence of Sphingobium lactosutens Strain DS20T, Isolated from a Hexachlorocyclohexane Dumpsite.</title>
        <authorList>
            <person name="Kumar R."/>
            <person name="Dwivedi V."/>
            <person name="Negi V."/>
            <person name="Khurana J.P."/>
            <person name="Lal R."/>
        </authorList>
    </citation>
    <scope>NUCLEOTIDE SEQUENCE [LARGE SCALE GENOMIC DNA]</scope>
    <source>
        <strain evidence="9 10">DS20</strain>
    </source>
</reference>
<evidence type="ECO:0000259" key="7">
    <source>
        <dbReference type="Pfam" id="PF03710"/>
    </source>
</evidence>
<accession>T0HJB5</accession>
<keyword evidence="4" id="KW-0067">ATP-binding</keyword>
<sequence length="924" mass="100481">MGWETGEARKSFWNSSALRAIAPPDKEKMVLDWPQTEARIRANSPFLARAMERYPLVVAQMAQGNMDGALAAAHAVADPQDGVARSLRRRRGAIALAVAGADLSGAWDLDRVTRALSDFADQALEEAIAAAMQERYPDADHRGFVVLALGKHGSRELNYSSDIDPILLYDPATLPHGVREDVADAAVRIGRRVSELLSARDGDGYVFRVDLRLRPSPEATPIALPVDAAIGYYESTALGWEQAAFIRARAAAGDKALGEEFLRQIRPFVWRRSLDFGAIDAIVDISRRIRDHYAQGQAFGPGYDLKRGRGGIREVEFFAQVHQLIHGGRDPSLRSGNTREALRALAEAGVIAGQVAARLDEAYVLLRTIEHRLQMVEDRQTHELPPTMAGIDTVARLHGLADGAALLDLLRPQVEWVGRNYDRLNPDNDDASLSQDEDKLKAQLIDMGFADADTPLARIGRWRGGTVRALRSAASRDALEQLLPGLMRALAQAPDPTRALNRLDDMIGRLPSAINFFKLLAARPALVELLADVLSHAPTLADALGRRAELLDGLIDASAFDPPPPVPQLATQLSALEPGEDYQTLLDRVRQKVGDRRFALGVQIIRGGDPIEAGRGYGRVALAAIEALCAATVAEFEAAHGKVPGGELLILALGRLGGGVLTHASDLDLVYLFTGDFLAESDGPKPLGATQYFNRLGQRITNALSVHTASGPLYEVDTRLRPSGTQGLLAVSLDSFARYQREEAWTWEHLALTRARPVFGSAQARAALDAVLRETLERPRDKEELTRQAVKMRGDIARHKPPASDMDVKLVPGGLVDLEFLIHVSQFRHGMAFDPDLSVALSQLVEAGHLPAALIDAHDLITRYLIVSRLVSPGSTEPPEATRPLMARACGQADWDALLASYAQARQCVGETWAAIAAPYQEDA</sequence>
<keyword evidence="3" id="KW-0547">Nucleotide-binding</keyword>
<dbReference type="Proteomes" id="UP000015531">
    <property type="component" value="Unassembled WGS sequence"/>
</dbReference>
<dbReference type="PATRIC" id="fig|1331060.3.peg.1514"/>
<dbReference type="GO" id="GO:0005829">
    <property type="term" value="C:cytosol"/>
    <property type="evidence" value="ECO:0007669"/>
    <property type="project" value="TreeGrafter"/>
</dbReference>
<evidence type="ECO:0000256" key="3">
    <source>
        <dbReference type="ARBA" id="ARBA00022741"/>
    </source>
</evidence>
<dbReference type="SUPFAM" id="SSF81301">
    <property type="entry name" value="Nucleotidyltransferase"/>
    <property type="match status" value="2"/>
</dbReference>
<feature type="domain" description="Glutamate-ammonia ligase adenylyltransferase repeated" evidence="7">
    <location>
        <begin position="39"/>
        <end position="263"/>
    </location>
</feature>
<comment type="caution">
    <text evidence="9">The sequence shown here is derived from an EMBL/GenBank/DDBJ whole genome shotgun (WGS) entry which is preliminary data.</text>
</comment>
<keyword evidence="5" id="KW-0460">Magnesium</keyword>
<evidence type="ECO:0000313" key="10">
    <source>
        <dbReference type="Proteomes" id="UP000015531"/>
    </source>
</evidence>
<keyword evidence="1 9" id="KW-0808">Transferase</keyword>
<evidence type="ECO:0000256" key="5">
    <source>
        <dbReference type="ARBA" id="ARBA00022842"/>
    </source>
</evidence>
<name>T0HJB5_9SPHN</name>
<dbReference type="InterPro" id="IPR043519">
    <property type="entry name" value="NT_sf"/>
</dbReference>
<dbReference type="GO" id="GO:0008882">
    <property type="term" value="F:[glutamate-ammonia-ligase] adenylyltransferase activity"/>
    <property type="evidence" value="ECO:0007669"/>
    <property type="project" value="InterPro"/>
</dbReference>
<dbReference type="GO" id="GO:0005524">
    <property type="term" value="F:ATP binding"/>
    <property type="evidence" value="ECO:0007669"/>
    <property type="project" value="UniProtKB-KW"/>
</dbReference>
<dbReference type="NCBIfam" id="NF010706">
    <property type="entry name" value="PRK14108.1"/>
    <property type="match status" value="1"/>
</dbReference>
<dbReference type="InterPro" id="IPR005190">
    <property type="entry name" value="GlnE_rpt_dom"/>
</dbReference>
<dbReference type="NCBIfam" id="NF008292">
    <property type="entry name" value="PRK11072.1"/>
    <property type="match status" value="1"/>
</dbReference>
<dbReference type="CDD" id="cd05401">
    <property type="entry name" value="NT_GlnE_GlnD_like"/>
    <property type="match status" value="2"/>
</dbReference>
<evidence type="ECO:0000256" key="4">
    <source>
        <dbReference type="ARBA" id="ARBA00022840"/>
    </source>
</evidence>
<dbReference type="InterPro" id="IPR013546">
    <property type="entry name" value="PII_UdlTrfase/GS_AdlTrfase"/>
</dbReference>
<dbReference type="AlphaFoldDB" id="T0HJB5"/>
<dbReference type="InterPro" id="IPR023057">
    <property type="entry name" value="GlnE"/>
</dbReference>
<evidence type="ECO:0000256" key="2">
    <source>
        <dbReference type="ARBA" id="ARBA00022695"/>
    </source>
</evidence>
<proteinExistence type="predicted"/>
<dbReference type="PANTHER" id="PTHR30621">
    <property type="entry name" value="GLUTAMINE SYNTHETASE ADENYLYLTRANSFERASE"/>
    <property type="match status" value="1"/>
</dbReference>
<keyword evidence="6" id="KW-0511">Multifunctional enzyme</keyword>
<dbReference type="EMBL" id="ATDP01000076">
    <property type="protein sequence ID" value="EQB16411.1"/>
    <property type="molecule type" value="Genomic_DNA"/>
</dbReference>
<dbReference type="eggNOG" id="COG1391">
    <property type="taxonomic scope" value="Bacteria"/>
</dbReference>
<evidence type="ECO:0000259" key="8">
    <source>
        <dbReference type="Pfam" id="PF08335"/>
    </source>
</evidence>
<organism evidence="9 10">
    <name type="scientific">Sphingobium lactosutens DS20</name>
    <dbReference type="NCBI Taxonomy" id="1331060"/>
    <lineage>
        <taxon>Bacteria</taxon>
        <taxon>Pseudomonadati</taxon>
        <taxon>Pseudomonadota</taxon>
        <taxon>Alphaproteobacteria</taxon>
        <taxon>Sphingomonadales</taxon>
        <taxon>Sphingomonadaceae</taxon>
        <taxon>Sphingobium</taxon>
    </lineage>
</organism>
<dbReference type="Pfam" id="PF03710">
    <property type="entry name" value="GlnE"/>
    <property type="match status" value="2"/>
</dbReference>